<evidence type="ECO:0000313" key="4">
    <source>
        <dbReference type="Proteomes" id="UP000189670"/>
    </source>
</evidence>
<dbReference type="Pfam" id="PF04986">
    <property type="entry name" value="Y2_Tnp"/>
    <property type="match status" value="1"/>
</dbReference>
<proteinExistence type="predicted"/>
<name>A0A1V1NUX9_9BACT</name>
<dbReference type="Pfam" id="PF14319">
    <property type="entry name" value="Zn_Tnp_IS91"/>
    <property type="match status" value="1"/>
</dbReference>
<accession>A0A1V1NUX9</accession>
<evidence type="ECO:0000313" key="3">
    <source>
        <dbReference type="EMBL" id="ETR66363.1"/>
    </source>
</evidence>
<evidence type="ECO:0000259" key="2">
    <source>
        <dbReference type="Pfam" id="PF14319"/>
    </source>
</evidence>
<feature type="domain" description="Transposase zinc-binding" evidence="2">
    <location>
        <begin position="56"/>
        <end position="129"/>
    </location>
</feature>
<dbReference type="AlphaFoldDB" id="A0A1V1NUX9"/>
<feature type="domain" description="Transposase IS801/IS1294" evidence="1">
    <location>
        <begin position="169"/>
        <end position="361"/>
    </location>
</feature>
<comment type="caution">
    <text evidence="3">The sequence shown here is derived from an EMBL/GenBank/DDBJ whole genome shotgun (WGS) entry which is preliminary data.</text>
</comment>
<dbReference type="EMBL" id="ATBP01002033">
    <property type="protein sequence ID" value="ETR66363.1"/>
    <property type="molecule type" value="Genomic_DNA"/>
</dbReference>
<dbReference type="GO" id="GO:0003677">
    <property type="term" value="F:DNA binding"/>
    <property type="evidence" value="ECO:0007669"/>
    <property type="project" value="InterPro"/>
</dbReference>
<dbReference type="PANTHER" id="PTHR37023">
    <property type="entry name" value="TRANSPOSASE"/>
    <property type="match status" value="1"/>
</dbReference>
<dbReference type="Proteomes" id="UP000189670">
    <property type="component" value="Unassembled WGS sequence"/>
</dbReference>
<dbReference type="InterPro" id="IPR007069">
    <property type="entry name" value="Transposase_32"/>
</dbReference>
<dbReference type="PANTHER" id="PTHR37023:SF1">
    <property type="entry name" value="ISSOD25 TRANSPOSASE TNPA_ISSOD25"/>
    <property type="match status" value="1"/>
</dbReference>
<organism evidence="3 4">
    <name type="scientific">Candidatus Magnetoglobus multicellularis str. Araruama</name>
    <dbReference type="NCBI Taxonomy" id="890399"/>
    <lineage>
        <taxon>Bacteria</taxon>
        <taxon>Pseudomonadati</taxon>
        <taxon>Thermodesulfobacteriota</taxon>
        <taxon>Desulfobacteria</taxon>
        <taxon>Desulfobacterales</taxon>
        <taxon>Desulfobacteraceae</taxon>
        <taxon>Candidatus Magnetoglobus</taxon>
    </lineage>
</organism>
<dbReference type="GO" id="GO:0006313">
    <property type="term" value="P:DNA transposition"/>
    <property type="evidence" value="ECO:0007669"/>
    <property type="project" value="InterPro"/>
</dbReference>
<reference evidence="4" key="1">
    <citation type="submission" date="2012-11" db="EMBL/GenBank/DDBJ databases">
        <authorList>
            <person name="Lucero-Rivera Y.E."/>
            <person name="Tovar-Ramirez D."/>
        </authorList>
    </citation>
    <scope>NUCLEOTIDE SEQUENCE [LARGE SCALE GENOMIC DNA]</scope>
    <source>
        <strain evidence="4">Araruama</strain>
    </source>
</reference>
<dbReference type="InterPro" id="IPR026889">
    <property type="entry name" value="Zn_Tnp"/>
</dbReference>
<evidence type="ECO:0000259" key="1">
    <source>
        <dbReference type="Pfam" id="PF04986"/>
    </source>
</evidence>
<gene>
    <name evidence="3" type="ORF">OMM_05687</name>
</gene>
<dbReference type="GO" id="GO:0004803">
    <property type="term" value="F:transposase activity"/>
    <property type="evidence" value="ECO:0007669"/>
    <property type="project" value="InterPro"/>
</dbReference>
<protein>
    <submittedName>
        <fullName evidence="3">Transposase</fullName>
    </submittedName>
</protein>
<sequence>MITINLPYDYKQLNLPFKTEPLQPEVANDSSDTPPLQLTVKEIIEMYLSTLPLTEEYSYLDKFYRVLGCGTGVLGYHLSICDHCGSETYHPNLCNHSLCHVCQSIISRNWINNRISELLPVPYYQIVFGLTNKLNLFSLYNKKVVYDIFFECVEKAMNVGIEAKKIEIGYISILQPFSADMWHTPHIHLVIPGIGLVKGKIQEFPSKEYLPTSLEILKREFRDEFIKKLEELYLGKRKGKDPNAEPEKINWPNELKELANDSEKFEEWLEELKNEKWDVYIGEGTRVDSKELIYYVAQRLPISDEQIIGANLNKVVFHNTRNQRRELTLDEFVRRMSCLEMPSGYHRIRNYGFLGNSVKNQKLEEIREQLGLTATVEEEQEDPVKKCKICGQGKMRTVAFIFPGKVIKICDKNVEKIKVVPTWLDIISTLDPETTMDEIYDFLPDWLSELIQSVD</sequence>